<keyword evidence="3 6" id="KW-0479">Metal-binding</keyword>
<evidence type="ECO:0000256" key="2">
    <source>
        <dbReference type="ARBA" id="ARBA00022617"/>
    </source>
</evidence>
<dbReference type="InterPro" id="IPR009056">
    <property type="entry name" value="Cyt_c-like_dom"/>
</dbReference>
<dbReference type="PANTHER" id="PTHR33751">
    <property type="entry name" value="CBB3-TYPE CYTOCHROME C OXIDASE SUBUNIT FIXP"/>
    <property type="match status" value="1"/>
</dbReference>
<keyword evidence="10" id="KW-1185">Reference proteome</keyword>
<evidence type="ECO:0000256" key="3">
    <source>
        <dbReference type="ARBA" id="ARBA00022723"/>
    </source>
</evidence>
<sequence>MKKALLVFSGLIFSGHLFAAPAQVALCATCHGQNGISTMPIYPNLAGQKEQYLLSQLKKFKDGTRPDPIMKGMVAALTEDDMKALAKYYAELK</sequence>
<name>A0ABY7AP06_9ALTE</name>
<accession>A0ABY7AP06</accession>
<dbReference type="Pfam" id="PF00034">
    <property type="entry name" value="Cytochrom_C"/>
    <property type="match status" value="1"/>
</dbReference>
<reference evidence="9" key="1">
    <citation type="submission" date="2022-10" db="EMBL/GenBank/DDBJ databases">
        <title>Catenovulum adriacola sp. nov. isolated in the Harbour of Susak.</title>
        <authorList>
            <person name="Schoch T."/>
            <person name="Reich S.J."/>
            <person name="Stoeferle S."/>
            <person name="Flaiz M."/>
            <person name="Kazda M."/>
            <person name="Riedel C.U."/>
            <person name="Duerre P."/>
        </authorList>
    </citation>
    <scope>NUCLEOTIDE SEQUENCE</scope>
    <source>
        <strain evidence="9">TS8</strain>
    </source>
</reference>
<organism evidence="9 10">
    <name type="scientific">Catenovulum adriaticum</name>
    <dbReference type="NCBI Taxonomy" id="2984846"/>
    <lineage>
        <taxon>Bacteria</taxon>
        <taxon>Pseudomonadati</taxon>
        <taxon>Pseudomonadota</taxon>
        <taxon>Gammaproteobacteria</taxon>
        <taxon>Alteromonadales</taxon>
        <taxon>Alteromonadaceae</taxon>
        <taxon>Catenovulum</taxon>
    </lineage>
</organism>
<evidence type="ECO:0000256" key="5">
    <source>
        <dbReference type="ARBA" id="ARBA00023004"/>
    </source>
</evidence>
<dbReference type="InterPro" id="IPR050597">
    <property type="entry name" value="Cytochrome_c_Oxidase_Subunit"/>
</dbReference>
<keyword evidence="1" id="KW-0813">Transport</keyword>
<feature type="domain" description="Cytochrome c" evidence="8">
    <location>
        <begin position="1"/>
        <end position="93"/>
    </location>
</feature>
<keyword evidence="2 6" id="KW-0349">Heme</keyword>
<feature type="chain" id="PRO_5045779657" evidence="7">
    <location>
        <begin position="20"/>
        <end position="93"/>
    </location>
</feature>
<dbReference type="RefSeq" id="WP_268075769.1">
    <property type="nucleotide sequence ID" value="NZ_CP109965.1"/>
</dbReference>
<evidence type="ECO:0000256" key="1">
    <source>
        <dbReference type="ARBA" id="ARBA00022448"/>
    </source>
</evidence>
<dbReference type="EMBL" id="CP109965">
    <property type="protein sequence ID" value="WAJ71293.1"/>
    <property type="molecule type" value="Genomic_DNA"/>
</dbReference>
<keyword evidence="5 6" id="KW-0408">Iron</keyword>
<keyword evidence="4" id="KW-0249">Electron transport</keyword>
<proteinExistence type="predicted"/>
<evidence type="ECO:0000313" key="9">
    <source>
        <dbReference type="EMBL" id="WAJ71293.1"/>
    </source>
</evidence>
<evidence type="ECO:0000256" key="7">
    <source>
        <dbReference type="SAM" id="SignalP"/>
    </source>
</evidence>
<feature type="signal peptide" evidence="7">
    <location>
        <begin position="1"/>
        <end position="19"/>
    </location>
</feature>
<gene>
    <name evidence="9" type="ORF">OLW01_05710</name>
</gene>
<evidence type="ECO:0000259" key="8">
    <source>
        <dbReference type="PROSITE" id="PS51007"/>
    </source>
</evidence>
<dbReference type="PANTHER" id="PTHR33751:SF9">
    <property type="entry name" value="CYTOCHROME C4"/>
    <property type="match status" value="1"/>
</dbReference>
<evidence type="ECO:0000256" key="4">
    <source>
        <dbReference type="ARBA" id="ARBA00022982"/>
    </source>
</evidence>
<dbReference type="PROSITE" id="PS51007">
    <property type="entry name" value="CYTC"/>
    <property type="match status" value="1"/>
</dbReference>
<evidence type="ECO:0000313" key="10">
    <source>
        <dbReference type="Proteomes" id="UP001163726"/>
    </source>
</evidence>
<keyword evidence="7" id="KW-0732">Signal</keyword>
<dbReference type="InterPro" id="IPR036909">
    <property type="entry name" value="Cyt_c-like_dom_sf"/>
</dbReference>
<dbReference type="Gene3D" id="1.10.760.10">
    <property type="entry name" value="Cytochrome c-like domain"/>
    <property type="match status" value="1"/>
</dbReference>
<evidence type="ECO:0000256" key="6">
    <source>
        <dbReference type="PROSITE-ProRule" id="PRU00433"/>
    </source>
</evidence>
<dbReference type="Proteomes" id="UP001163726">
    <property type="component" value="Chromosome"/>
</dbReference>
<protein>
    <submittedName>
        <fullName evidence="9">Cytochrome c</fullName>
    </submittedName>
</protein>
<dbReference type="SUPFAM" id="SSF46626">
    <property type="entry name" value="Cytochrome c"/>
    <property type="match status" value="1"/>
</dbReference>